<evidence type="ECO:0000313" key="3">
    <source>
        <dbReference type="Proteomes" id="UP000828390"/>
    </source>
</evidence>
<dbReference type="AlphaFoldDB" id="A0A9D4CXV8"/>
<feature type="domain" description="KY-like immunoglobulin-like" evidence="1">
    <location>
        <begin position="113"/>
        <end position="235"/>
    </location>
</feature>
<protein>
    <recommendedName>
        <fullName evidence="1">KY-like immunoglobulin-like domain-containing protein</fullName>
    </recommendedName>
</protein>
<reference evidence="2" key="1">
    <citation type="journal article" date="2019" name="bioRxiv">
        <title>The Genome of the Zebra Mussel, Dreissena polymorpha: A Resource for Invasive Species Research.</title>
        <authorList>
            <person name="McCartney M.A."/>
            <person name="Auch B."/>
            <person name="Kono T."/>
            <person name="Mallez S."/>
            <person name="Zhang Y."/>
            <person name="Obille A."/>
            <person name="Becker A."/>
            <person name="Abrahante J.E."/>
            <person name="Garbe J."/>
            <person name="Badalamenti J.P."/>
            <person name="Herman A."/>
            <person name="Mangelson H."/>
            <person name="Liachko I."/>
            <person name="Sullivan S."/>
            <person name="Sone E.D."/>
            <person name="Koren S."/>
            <person name="Silverstein K.A.T."/>
            <person name="Beckman K.B."/>
            <person name="Gohl D.M."/>
        </authorList>
    </citation>
    <scope>NUCLEOTIDE SEQUENCE</scope>
    <source>
        <strain evidence="2">Duluth1</strain>
        <tissue evidence="2">Whole animal</tissue>
    </source>
</reference>
<evidence type="ECO:0000259" key="1">
    <source>
        <dbReference type="Pfam" id="PF23265"/>
    </source>
</evidence>
<dbReference type="PANTHER" id="PTHR47020">
    <property type="entry name" value="HILLARIN"/>
    <property type="match status" value="1"/>
</dbReference>
<reference evidence="2" key="2">
    <citation type="submission" date="2020-11" db="EMBL/GenBank/DDBJ databases">
        <authorList>
            <person name="McCartney M.A."/>
            <person name="Auch B."/>
            <person name="Kono T."/>
            <person name="Mallez S."/>
            <person name="Becker A."/>
            <person name="Gohl D.M."/>
            <person name="Silverstein K.A.T."/>
            <person name="Koren S."/>
            <person name="Bechman K.B."/>
            <person name="Herman A."/>
            <person name="Abrahante J.E."/>
            <person name="Garbe J."/>
        </authorList>
    </citation>
    <scope>NUCLEOTIDE SEQUENCE</scope>
    <source>
        <strain evidence="2">Duluth1</strain>
        <tissue evidence="2">Whole animal</tissue>
    </source>
</reference>
<dbReference type="InterPro" id="IPR056564">
    <property type="entry name" value="Ig-like_KY"/>
</dbReference>
<evidence type="ECO:0000313" key="2">
    <source>
        <dbReference type="EMBL" id="KAH3735030.1"/>
    </source>
</evidence>
<dbReference type="Pfam" id="PF23265">
    <property type="entry name" value="Ig-like_KY"/>
    <property type="match status" value="1"/>
</dbReference>
<accession>A0A9D4CXV8</accession>
<sequence>MICLIRRVICCRLARLTNKVIRGEIRGPDYIPGSKVEPRGEWLAVLSNYTWILLDPYIDVPVSILSPKTSSSHDDKYFLSCVHDMFKDHERCIFTHLPDDEHWQLLARQVLREEYPGLPVVREAFFDLDLKLKSCYKSTIYNTNPELNMSLIYPEGGCLKFKCELQVDDNSITAKRLRTYQFLENVLIKNSVNIRLRFPNKGHFTLNVFAMEENKRWRNVFTTRIINKAENTQEVYPENPRDEWGPGIDAMKMGFVPKSPHSGEICVRTGVIQIVFRCETSLHFSHSLLRCDTRIDRNSFKVSALRDTNNDVTLIVDIDTKPREYSFCNY</sequence>
<keyword evidence="3" id="KW-1185">Reference proteome</keyword>
<name>A0A9D4CXV8_DREPO</name>
<dbReference type="Proteomes" id="UP000828390">
    <property type="component" value="Unassembled WGS sequence"/>
</dbReference>
<dbReference type="InterPro" id="IPR053041">
    <property type="entry name" value="Transglut-like_Superfamily_Mod"/>
</dbReference>
<dbReference type="EMBL" id="JAIWYP010000011">
    <property type="protein sequence ID" value="KAH3735030.1"/>
    <property type="molecule type" value="Genomic_DNA"/>
</dbReference>
<organism evidence="2 3">
    <name type="scientific">Dreissena polymorpha</name>
    <name type="common">Zebra mussel</name>
    <name type="synonym">Mytilus polymorpha</name>
    <dbReference type="NCBI Taxonomy" id="45954"/>
    <lineage>
        <taxon>Eukaryota</taxon>
        <taxon>Metazoa</taxon>
        <taxon>Spiralia</taxon>
        <taxon>Lophotrochozoa</taxon>
        <taxon>Mollusca</taxon>
        <taxon>Bivalvia</taxon>
        <taxon>Autobranchia</taxon>
        <taxon>Heteroconchia</taxon>
        <taxon>Euheterodonta</taxon>
        <taxon>Imparidentia</taxon>
        <taxon>Neoheterodontei</taxon>
        <taxon>Myida</taxon>
        <taxon>Dreissenoidea</taxon>
        <taxon>Dreissenidae</taxon>
        <taxon>Dreissena</taxon>
    </lineage>
</organism>
<dbReference type="PANTHER" id="PTHR47020:SF1">
    <property type="entry name" value="HILLARIN"/>
    <property type="match status" value="1"/>
</dbReference>
<gene>
    <name evidence="2" type="ORF">DPMN_041490</name>
</gene>
<proteinExistence type="predicted"/>
<comment type="caution">
    <text evidence="2">The sequence shown here is derived from an EMBL/GenBank/DDBJ whole genome shotgun (WGS) entry which is preliminary data.</text>
</comment>